<dbReference type="GO" id="GO:0003700">
    <property type="term" value="F:DNA-binding transcription factor activity"/>
    <property type="evidence" value="ECO:0007669"/>
    <property type="project" value="TreeGrafter"/>
</dbReference>
<dbReference type="SMART" id="SM00530">
    <property type="entry name" value="HTH_XRE"/>
    <property type="match status" value="1"/>
</dbReference>
<evidence type="ECO:0000256" key="1">
    <source>
        <dbReference type="ARBA" id="ARBA00023125"/>
    </source>
</evidence>
<dbReference type="RefSeq" id="WP_095065397.1">
    <property type="nucleotide sequence ID" value="NZ_LT906470.1"/>
</dbReference>
<name>A0A239YJH4_9FIRM</name>
<gene>
    <name evidence="3" type="ORF">SAMEA44547418_00471</name>
</gene>
<feature type="domain" description="HTH cro/C1-type" evidence="2">
    <location>
        <begin position="16"/>
        <end position="72"/>
    </location>
</feature>
<keyword evidence="4" id="KW-1185">Reference proteome</keyword>
<organism evidence="3 4">
    <name type="scientific">Veillonella rodentium</name>
    <dbReference type="NCBI Taxonomy" id="248315"/>
    <lineage>
        <taxon>Bacteria</taxon>
        <taxon>Bacillati</taxon>
        <taxon>Bacillota</taxon>
        <taxon>Negativicutes</taxon>
        <taxon>Veillonellales</taxon>
        <taxon>Veillonellaceae</taxon>
        <taxon>Veillonella</taxon>
    </lineage>
</organism>
<reference evidence="3 4" key="1">
    <citation type="submission" date="2017-06" db="EMBL/GenBank/DDBJ databases">
        <authorList>
            <consortium name="Pathogen Informatics"/>
        </authorList>
    </citation>
    <scope>NUCLEOTIDE SEQUENCE [LARGE SCALE GENOMIC DNA]</scope>
    <source>
        <strain evidence="3 4">NCTC12018</strain>
    </source>
</reference>
<evidence type="ECO:0000313" key="3">
    <source>
        <dbReference type="EMBL" id="SNV59421.1"/>
    </source>
</evidence>
<dbReference type="CDD" id="cd00093">
    <property type="entry name" value="HTH_XRE"/>
    <property type="match status" value="1"/>
</dbReference>
<dbReference type="KEGG" id="vrm:44547418_00471"/>
<accession>A0A239YJH4</accession>
<dbReference type="EMBL" id="LT906470">
    <property type="protein sequence ID" value="SNV59421.1"/>
    <property type="molecule type" value="Genomic_DNA"/>
</dbReference>
<dbReference type="SUPFAM" id="SSF47413">
    <property type="entry name" value="lambda repressor-like DNA-binding domains"/>
    <property type="match status" value="1"/>
</dbReference>
<dbReference type="PANTHER" id="PTHR46797:SF1">
    <property type="entry name" value="METHYLPHOSPHONATE SYNTHASE"/>
    <property type="match status" value="1"/>
</dbReference>
<dbReference type="AlphaFoldDB" id="A0A239YJH4"/>
<sequence length="87" mass="9878">MESTKLIIFKQIGAKIAYYRTLRSLTQAQLAEIINVSPDTLGRVERGKYNNNISISMLLDIAMGLNIELATLVTFTEQDREMWPTSK</sequence>
<dbReference type="Gene3D" id="1.10.260.40">
    <property type="entry name" value="lambda repressor-like DNA-binding domains"/>
    <property type="match status" value="1"/>
</dbReference>
<dbReference type="InterPro" id="IPR010982">
    <property type="entry name" value="Lambda_DNA-bd_dom_sf"/>
</dbReference>
<dbReference type="PANTHER" id="PTHR46797">
    <property type="entry name" value="HTH-TYPE TRANSCRIPTIONAL REGULATOR"/>
    <property type="match status" value="1"/>
</dbReference>
<dbReference type="PROSITE" id="PS50943">
    <property type="entry name" value="HTH_CROC1"/>
    <property type="match status" value="1"/>
</dbReference>
<evidence type="ECO:0000313" key="4">
    <source>
        <dbReference type="Proteomes" id="UP000214973"/>
    </source>
</evidence>
<protein>
    <submittedName>
        <fullName evidence="3">Anaerobic benzoate catabolism transcriptional regulator</fullName>
    </submittedName>
</protein>
<keyword evidence="1" id="KW-0238">DNA-binding</keyword>
<evidence type="ECO:0000259" key="2">
    <source>
        <dbReference type="PROSITE" id="PS50943"/>
    </source>
</evidence>
<proteinExistence type="predicted"/>
<dbReference type="InterPro" id="IPR050807">
    <property type="entry name" value="TransReg_Diox_bact_type"/>
</dbReference>
<dbReference type="Proteomes" id="UP000214973">
    <property type="component" value="Chromosome 1"/>
</dbReference>
<dbReference type="InterPro" id="IPR001387">
    <property type="entry name" value="Cro/C1-type_HTH"/>
</dbReference>
<dbReference type="GO" id="GO:0003677">
    <property type="term" value="F:DNA binding"/>
    <property type="evidence" value="ECO:0007669"/>
    <property type="project" value="UniProtKB-KW"/>
</dbReference>
<dbReference type="Pfam" id="PF01381">
    <property type="entry name" value="HTH_3"/>
    <property type="match status" value="1"/>
</dbReference>
<dbReference type="GO" id="GO:0005829">
    <property type="term" value="C:cytosol"/>
    <property type="evidence" value="ECO:0007669"/>
    <property type="project" value="TreeGrafter"/>
</dbReference>